<accession>A0AAD6DA86</accession>
<feature type="transmembrane region" description="Helical" evidence="1">
    <location>
        <begin position="141"/>
        <end position="159"/>
    </location>
</feature>
<keyword evidence="1" id="KW-0472">Membrane</keyword>
<dbReference type="AlphaFoldDB" id="A0AAD6DA86"/>
<reference evidence="2 3" key="1">
    <citation type="journal article" date="2023" name="IMA Fungus">
        <title>Comparative genomic study of the Penicillium genus elucidates a diverse pangenome and 15 lateral gene transfer events.</title>
        <authorList>
            <person name="Petersen C."/>
            <person name="Sorensen T."/>
            <person name="Nielsen M.R."/>
            <person name="Sondergaard T.E."/>
            <person name="Sorensen J.L."/>
            <person name="Fitzpatrick D.A."/>
            <person name="Frisvad J.C."/>
            <person name="Nielsen K.L."/>
        </authorList>
    </citation>
    <scope>NUCLEOTIDE SEQUENCE [LARGE SCALE GENOMIC DNA]</scope>
    <source>
        <strain evidence="2 3">IBT 29057</strain>
    </source>
</reference>
<dbReference type="EMBL" id="JAQJAC010000010">
    <property type="protein sequence ID" value="KAJ5569112.1"/>
    <property type="molecule type" value="Genomic_DNA"/>
</dbReference>
<proteinExistence type="predicted"/>
<feature type="transmembrane region" description="Helical" evidence="1">
    <location>
        <begin position="55"/>
        <end position="75"/>
    </location>
</feature>
<evidence type="ECO:0000313" key="2">
    <source>
        <dbReference type="EMBL" id="KAJ5569112.1"/>
    </source>
</evidence>
<evidence type="ECO:0000313" key="3">
    <source>
        <dbReference type="Proteomes" id="UP001216150"/>
    </source>
</evidence>
<dbReference type="Proteomes" id="UP001216150">
    <property type="component" value="Unassembled WGS sequence"/>
</dbReference>
<comment type="caution">
    <text evidence="2">The sequence shown here is derived from an EMBL/GenBank/DDBJ whole genome shotgun (WGS) entry which is preliminary data.</text>
</comment>
<gene>
    <name evidence="2" type="ORF">N7450_011598</name>
</gene>
<name>A0AAD6DA86_9EURO</name>
<evidence type="ECO:0000256" key="1">
    <source>
        <dbReference type="SAM" id="Phobius"/>
    </source>
</evidence>
<protein>
    <submittedName>
        <fullName evidence="2">Uncharacterized protein</fullName>
    </submittedName>
</protein>
<keyword evidence="1" id="KW-0812">Transmembrane</keyword>
<feature type="transmembrane region" description="Helical" evidence="1">
    <location>
        <begin position="87"/>
        <end position="108"/>
    </location>
</feature>
<keyword evidence="3" id="KW-1185">Reference proteome</keyword>
<organism evidence="2 3">
    <name type="scientific">Penicillium hetheringtonii</name>
    <dbReference type="NCBI Taxonomy" id="911720"/>
    <lineage>
        <taxon>Eukaryota</taxon>
        <taxon>Fungi</taxon>
        <taxon>Dikarya</taxon>
        <taxon>Ascomycota</taxon>
        <taxon>Pezizomycotina</taxon>
        <taxon>Eurotiomycetes</taxon>
        <taxon>Eurotiomycetidae</taxon>
        <taxon>Eurotiales</taxon>
        <taxon>Aspergillaceae</taxon>
        <taxon>Penicillium</taxon>
    </lineage>
</organism>
<keyword evidence="1" id="KW-1133">Transmembrane helix</keyword>
<sequence length="163" mass="17717">MALSILGLGLAILNSAITRFAIVLRDRARLDIKESDNVILAHSFQQLMGKVLGDVLIAALASGLSVIIGVILVVCPRWLRGNRNLPIYYGAVQLILSLFILVTGAYLADHVYGFQSSFAEFQGDDHIPYYPIMYYGGIGEAVYGALMILIGAGSFVMFLKFGN</sequence>